<dbReference type="RefSeq" id="WP_184248992.1">
    <property type="nucleotide sequence ID" value="NZ_JACHLR010000020.1"/>
</dbReference>
<accession>A0A7W7NYM9</accession>
<gene>
    <name evidence="1" type="ORF">HNO88_003705</name>
</gene>
<proteinExistence type="predicted"/>
<protein>
    <submittedName>
        <fullName evidence="1">Uncharacterized protein</fullName>
    </submittedName>
</protein>
<evidence type="ECO:0000313" key="1">
    <source>
        <dbReference type="EMBL" id="MBB4860362.1"/>
    </source>
</evidence>
<dbReference type="EMBL" id="JACHLR010000020">
    <property type="protein sequence ID" value="MBB4860362.1"/>
    <property type="molecule type" value="Genomic_DNA"/>
</dbReference>
<reference evidence="1 2" key="1">
    <citation type="submission" date="2020-08" db="EMBL/GenBank/DDBJ databases">
        <title>Functional genomics of gut bacteria from endangered species of beetles.</title>
        <authorList>
            <person name="Carlos-Shanley C."/>
        </authorList>
    </citation>
    <scope>NUCLEOTIDE SEQUENCE [LARGE SCALE GENOMIC DNA]</scope>
    <source>
        <strain evidence="1 2">S00245</strain>
    </source>
</reference>
<comment type="caution">
    <text evidence="1">The sequence shown here is derived from an EMBL/GenBank/DDBJ whole genome shotgun (WGS) entry which is preliminary data.</text>
</comment>
<organism evidence="1 2">
    <name type="scientific">Novosphingobium chloroacetimidivorans</name>
    <dbReference type="NCBI Taxonomy" id="1428314"/>
    <lineage>
        <taxon>Bacteria</taxon>
        <taxon>Pseudomonadati</taxon>
        <taxon>Pseudomonadota</taxon>
        <taxon>Alphaproteobacteria</taxon>
        <taxon>Sphingomonadales</taxon>
        <taxon>Sphingomonadaceae</taxon>
        <taxon>Novosphingobium</taxon>
    </lineage>
</organism>
<sequence length="79" mass="8803">MIEEVRMSTTAASVLRTLITTIIEQSPSSDLPDTIAQSLWEQELALRNEGLPIEAGEIGVFARDAYDARTRRERVSRVA</sequence>
<dbReference type="Proteomes" id="UP000555448">
    <property type="component" value="Unassembled WGS sequence"/>
</dbReference>
<name>A0A7W7NYM9_9SPHN</name>
<evidence type="ECO:0000313" key="2">
    <source>
        <dbReference type="Proteomes" id="UP000555448"/>
    </source>
</evidence>
<dbReference type="AlphaFoldDB" id="A0A7W7NYM9"/>
<keyword evidence="2" id="KW-1185">Reference proteome</keyword>